<comment type="caution">
    <text evidence="7">The sequence shown here is derived from an EMBL/GenBank/DDBJ whole genome shotgun (WGS) entry which is preliminary data.</text>
</comment>
<dbReference type="CDD" id="cd14014">
    <property type="entry name" value="STKc_PknB_like"/>
    <property type="match status" value="1"/>
</dbReference>
<feature type="binding site" evidence="5">
    <location>
        <position position="43"/>
    </location>
    <ligand>
        <name>ATP</name>
        <dbReference type="ChEBI" id="CHEBI:30616"/>
    </ligand>
</feature>
<dbReference type="SUPFAM" id="SSF56112">
    <property type="entry name" value="Protein kinase-like (PK-like)"/>
    <property type="match status" value="1"/>
</dbReference>
<dbReference type="InterPro" id="IPR002372">
    <property type="entry name" value="PQQ_rpt_dom"/>
</dbReference>
<evidence type="ECO:0000256" key="4">
    <source>
        <dbReference type="ARBA" id="ARBA00022840"/>
    </source>
</evidence>
<dbReference type="PROSITE" id="PS00108">
    <property type="entry name" value="PROTEIN_KINASE_ST"/>
    <property type="match status" value="1"/>
</dbReference>
<dbReference type="RefSeq" id="WP_260222042.1">
    <property type="nucleotide sequence ID" value="NZ_JAJAGO010000025.1"/>
</dbReference>
<name>A0ABT2K3D8_9ACTN</name>
<dbReference type="EMBL" id="JAJAGO010000025">
    <property type="protein sequence ID" value="MCT2594690.1"/>
    <property type="molecule type" value="Genomic_DNA"/>
</dbReference>
<dbReference type="SUPFAM" id="SSF50998">
    <property type="entry name" value="Quinoprotein alcohol dehydrogenase-like"/>
    <property type="match status" value="1"/>
</dbReference>
<dbReference type="InterPro" id="IPR017441">
    <property type="entry name" value="Protein_kinase_ATP_BS"/>
</dbReference>
<protein>
    <submittedName>
        <fullName evidence="7">Serine/threonine-protein kinase</fullName>
    </submittedName>
</protein>
<keyword evidence="4 5" id="KW-0067">ATP-binding</keyword>
<dbReference type="Pfam" id="PF13360">
    <property type="entry name" value="PQQ_2"/>
    <property type="match status" value="2"/>
</dbReference>
<evidence type="ECO:0000313" key="8">
    <source>
        <dbReference type="Proteomes" id="UP001156389"/>
    </source>
</evidence>
<evidence type="ECO:0000256" key="5">
    <source>
        <dbReference type="PROSITE-ProRule" id="PRU10141"/>
    </source>
</evidence>
<evidence type="ECO:0000259" key="6">
    <source>
        <dbReference type="PROSITE" id="PS50011"/>
    </source>
</evidence>
<dbReference type="PROSITE" id="PS00107">
    <property type="entry name" value="PROTEIN_KINASE_ATP"/>
    <property type="match status" value="1"/>
</dbReference>
<dbReference type="SMART" id="SM00564">
    <property type="entry name" value="PQQ"/>
    <property type="match status" value="5"/>
</dbReference>
<accession>A0ABT2K3D8</accession>
<dbReference type="Proteomes" id="UP001156389">
    <property type="component" value="Unassembled WGS sequence"/>
</dbReference>
<keyword evidence="1" id="KW-0808">Transferase</keyword>
<dbReference type="InterPro" id="IPR018391">
    <property type="entry name" value="PQQ_b-propeller_rpt"/>
</dbReference>
<keyword evidence="2 5" id="KW-0547">Nucleotide-binding</keyword>
<dbReference type="Gene3D" id="2.130.10.10">
    <property type="entry name" value="YVTN repeat-like/Quinoprotein amine dehydrogenase"/>
    <property type="match status" value="2"/>
</dbReference>
<dbReference type="InterPro" id="IPR011047">
    <property type="entry name" value="Quinoprotein_ADH-like_sf"/>
</dbReference>
<dbReference type="Gene3D" id="1.10.510.10">
    <property type="entry name" value="Transferase(Phosphotransferase) domain 1"/>
    <property type="match status" value="1"/>
</dbReference>
<organism evidence="7 8">
    <name type="scientific">Streptomyces gossypii</name>
    <dbReference type="NCBI Taxonomy" id="2883101"/>
    <lineage>
        <taxon>Bacteria</taxon>
        <taxon>Bacillati</taxon>
        <taxon>Actinomycetota</taxon>
        <taxon>Actinomycetes</taxon>
        <taxon>Kitasatosporales</taxon>
        <taxon>Streptomycetaceae</taxon>
        <taxon>Streptomyces</taxon>
    </lineage>
</organism>
<evidence type="ECO:0000256" key="3">
    <source>
        <dbReference type="ARBA" id="ARBA00022777"/>
    </source>
</evidence>
<proteinExistence type="predicted"/>
<dbReference type="InterPro" id="IPR015943">
    <property type="entry name" value="WD40/YVTN_repeat-like_dom_sf"/>
</dbReference>
<gene>
    <name evidence="7" type="ORF">LHJ74_33070</name>
</gene>
<keyword evidence="8" id="KW-1185">Reference proteome</keyword>
<evidence type="ECO:0000313" key="7">
    <source>
        <dbReference type="EMBL" id="MCT2594690.1"/>
    </source>
</evidence>
<evidence type="ECO:0000256" key="2">
    <source>
        <dbReference type="ARBA" id="ARBA00022741"/>
    </source>
</evidence>
<dbReference type="Gene3D" id="3.30.200.20">
    <property type="entry name" value="Phosphorylase Kinase, domain 1"/>
    <property type="match status" value="1"/>
</dbReference>
<dbReference type="SMART" id="SM00220">
    <property type="entry name" value="S_TKc"/>
    <property type="match status" value="1"/>
</dbReference>
<keyword evidence="3 7" id="KW-0418">Kinase</keyword>
<dbReference type="Pfam" id="PF00069">
    <property type="entry name" value="Pkinase"/>
    <property type="match status" value="1"/>
</dbReference>
<dbReference type="InterPro" id="IPR008271">
    <property type="entry name" value="Ser/Thr_kinase_AS"/>
</dbReference>
<evidence type="ECO:0000256" key="1">
    <source>
        <dbReference type="ARBA" id="ARBA00022679"/>
    </source>
</evidence>
<dbReference type="PROSITE" id="PS50011">
    <property type="entry name" value="PROTEIN_KINASE_DOM"/>
    <property type="match status" value="1"/>
</dbReference>
<dbReference type="GO" id="GO:0016301">
    <property type="term" value="F:kinase activity"/>
    <property type="evidence" value="ECO:0007669"/>
    <property type="project" value="UniProtKB-KW"/>
</dbReference>
<dbReference type="InterPro" id="IPR011009">
    <property type="entry name" value="Kinase-like_dom_sf"/>
</dbReference>
<dbReference type="InterPro" id="IPR000719">
    <property type="entry name" value="Prot_kinase_dom"/>
</dbReference>
<sequence>MNPLGTGDPLRLGPYRLIGVLGVGGMGKVYLGRDDTGRPAAVKVLRPELAYDGHLVQRFVREAHAAESVRSKGVARVLGAQMEGGRPWIATEFLAGPTLDHAVESYGAFGNAATRALGAVLARTLRDVHAAGLVHRDLKPSNIVLTSGGPRLIDFGIARPEHGLTLTTTGQAPVTPGFGPPEQVVGRRVGPAADIFALGAVLTYAATGERAFSGDHVAAVQYEVVHGEPRLDALPPDLRALVAPCLAKDAAWRPTPDQVIKALAPPRNADSAWTSGALADDIAERERNASRLSALQGDGEPTQGSGLSGITGISRRKLIVGLSTGAVLAAGGGVVWWLSTGDGTGGSAPWEADLLADYEEGTPPPALWGPIRTGAHEASVPLPVRDLVLVTATNGDVRAYDVRDGERRWSADGAEPSAGTAAPAAHSETAFTADASGGLLALKTEDGSRQWTAAADVRTVLAADGGAVYVTTNDNRLRAVSVTSHEPLWTVSPPVRSTAERAVRAVTADGILVVYGSDGKVAGVAAGTGKTVWGPEEQGSGFLTPAVSDDTVYLGGRRLRALALADGKERWARPAAGAGWGSPALAGELLFAGDGAELKACKAVDGGVDWTLTLMNEGRVREAPAPQGNTAWVVLGERGTEGVATVDVRSGKKAWPPLRSGPGRWRSAVAGNRAFLLSGGELTAMPVF</sequence>
<dbReference type="PANTHER" id="PTHR43289">
    <property type="entry name" value="MITOGEN-ACTIVATED PROTEIN KINASE KINASE KINASE 20-RELATED"/>
    <property type="match status" value="1"/>
</dbReference>
<feature type="domain" description="Protein kinase" evidence="6">
    <location>
        <begin position="15"/>
        <end position="274"/>
    </location>
</feature>
<reference evidence="7 8" key="1">
    <citation type="submission" date="2021-10" db="EMBL/GenBank/DDBJ databases">
        <title>Streptomyces gossypii sp. nov., isolated from soil collected from cotton field.</title>
        <authorList>
            <person name="Ge X."/>
            <person name="Chen X."/>
            <person name="Liu W."/>
        </authorList>
    </citation>
    <scope>NUCLEOTIDE SEQUENCE [LARGE SCALE GENOMIC DNA]</scope>
    <source>
        <strain evidence="7 8">N2-109</strain>
    </source>
</reference>
<dbReference type="PANTHER" id="PTHR43289:SF34">
    <property type="entry name" value="SERINE_THREONINE-PROTEIN KINASE YBDM-RELATED"/>
    <property type="match status" value="1"/>
</dbReference>